<proteinExistence type="predicted"/>
<evidence type="ECO:0000313" key="2">
    <source>
        <dbReference type="EMBL" id="QBD80382.1"/>
    </source>
</evidence>
<accession>A0A4P6JY42</accession>
<name>A0A4P6JY42_KTERU</name>
<keyword evidence="1" id="KW-0812">Transmembrane</keyword>
<keyword evidence="3" id="KW-1185">Reference proteome</keyword>
<feature type="transmembrane region" description="Helical" evidence="1">
    <location>
        <begin position="150"/>
        <end position="168"/>
    </location>
</feature>
<dbReference type="Proteomes" id="UP000290365">
    <property type="component" value="Chromosome"/>
</dbReference>
<keyword evidence="1" id="KW-0472">Membrane</keyword>
<feature type="transmembrane region" description="Helical" evidence="1">
    <location>
        <begin position="12"/>
        <end position="29"/>
    </location>
</feature>
<dbReference type="AlphaFoldDB" id="A0A4P6JY42"/>
<evidence type="ECO:0000313" key="3">
    <source>
        <dbReference type="Proteomes" id="UP000290365"/>
    </source>
</evidence>
<feature type="transmembrane region" description="Helical" evidence="1">
    <location>
        <begin position="74"/>
        <end position="97"/>
    </location>
</feature>
<keyword evidence="1" id="KW-1133">Transmembrane helix</keyword>
<sequence length="179" mass="19531">MLYHIGRAAGEIAFLMMLVTGLPILFVAIKQALASLRRDILTLIGLSTIMTLIFTIATLLVISRSWIVSFDPHGGIYAILGLLFVLTSSITLSLAVARSELSERVLRLALWPAAIMIAAMLVAMLTISIEGILLATYMPHFFEGSPNIDVVGDSVMAATIIWASFALWRGFRAHQLMRG</sequence>
<dbReference type="EMBL" id="CP035758">
    <property type="protein sequence ID" value="QBD80382.1"/>
    <property type="molecule type" value="Genomic_DNA"/>
</dbReference>
<gene>
    <name evidence="2" type="ORF">EPA93_32185</name>
</gene>
<feature type="transmembrane region" description="Helical" evidence="1">
    <location>
        <begin position="41"/>
        <end position="62"/>
    </location>
</feature>
<dbReference type="KEGG" id="kbs:EPA93_32185"/>
<reference evidence="2 3" key="1">
    <citation type="submission" date="2019-01" db="EMBL/GenBank/DDBJ databases">
        <title>Ktedonosporobacter rubrisoli SCAWS-G2.</title>
        <authorList>
            <person name="Huang Y."/>
            <person name="Yan B."/>
        </authorList>
    </citation>
    <scope>NUCLEOTIDE SEQUENCE [LARGE SCALE GENOMIC DNA]</scope>
    <source>
        <strain evidence="2 3">SCAWS-G2</strain>
    </source>
</reference>
<organism evidence="2 3">
    <name type="scientific">Ktedonosporobacter rubrisoli</name>
    <dbReference type="NCBI Taxonomy" id="2509675"/>
    <lineage>
        <taxon>Bacteria</taxon>
        <taxon>Bacillati</taxon>
        <taxon>Chloroflexota</taxon>
        <taxon>Ktedonobacteria</taxon>
        <taxon>Ktedonobacterales</taxon>
        <taxon>Ktedonosporobacteraceae</taxon>
        <taxon>Ktedonosporobacter</taxon>
    </lineage>
</organism>
<protein>
    <submittedName>
        <fullName evidence="2">Uncharacterized protein</fullName>
    </submittedName>
</protein>
<dbReference type="RefSeq" id="WP_129891446.1">
    <property type="nucleotide sequence ID" value="NZ_CP035758.1"/>
</dbReference>
<feature type="transmembrane region" description="Helical" evidence="1">
    <location>
        <begin position="109"/>
        <end position="138"/>
    </location>
</feature>
<evidence type="ECO:0000256" key="1">
    <source>
        <dbReference type="SAM" id="Phobius"/>
    </source>
</evidence>